<name>A0A4Y7PEI8_9AGAM</name>
<keyword evidence="3" id="KW-1185">Reference proteome</keyword>
<dbReference type="EMBL" id="ML170505">
    <property type="protein sequence ID" value="TDL13656.1"/>
    <property type="molecule type" value="Genomic_DNA"/>
</dbReference>
<feature type="region of interest" description="Disordered" evidence="1">
    <location>
        <begin position="1"/>
        <end position="22"/>
    </location>
</feature>
<accession>A0A4Y7PEI8</accession>
<feature type="region of interest" description="Disordered" evidence="1">
    <location>
        <begin position="63"/>
        <end position="109"/>
    </location>
</feature>
<dbReference type="OrthoDB" id="2749610at2759"/>
<evidence type="ECO:0000313" key="2">
    <source>
        <dbReference type="EMBL" id="TDL13656.1"/>
    </source>
</evidence>
<feature type="compositionally biased region" description="Basic residues" evidence="1">
    <location>
        <begin position="97"/>
        <end position="109"/>
    </location>
</feature>
<feature type="compositionally biased region" description="Low complexity" evidence="1">
    <location>
        <begin position="85"/>
        <end position="96"/>
    </location>
</feature>
<evidence type="ECO:0000313" key="3">
    <source>
        <dbReference type="Proteomes" id="UP000294933"/>
    </source>
</evidence>
<protein>
    <submittedName>
        <fullName evidence="2">Uncharacterized protein</fullName>
    </submittedName>
</protein>
<dbReference type="AlphaFoldDB" id="A0A4Y7PEI8"/>
<dbReference type="VEuPathDB" id="FungiDB:BD410DRAFT_810361"/>
<feature type="compositionally biased region" description="Basic and acidic residues" evidence="1">
    <location>
        <begin position="68"/>
        <end position="77"/>
    </location>
</feature>
<dbReference type="Proteomes" id="UP000294933">
    <property type="component" value="Unassembled WGS sequence"/>
</dbReference>
<reference evidence="2 3" key="1">
    <citation type="submission" date="2018-06" db="EMBL/GenBank/DDBJ databases">
        <title>A transcriptomic atlas of mushroom development highlights an independent origin of complex multicellularity.</title>
        <authorList>
            <consortium name="DOE Joint Genome Institute"/>
            <person name="Krizsan K."/>
            <person name="Almasi E."/>
            <person name="Merenyi Z."/>
            <person name="Sahu N."/>
            <person name="Viragh M."/>
            <person name="Koszo T."/>
            <person name="Mondo S."/>
            <person name="Kiss B."/>
            <person name="Balint B."/>
            <person name="Kues U."/>
            <person name="Barry K."/>
            <person name="Hegedus J.C."/>
            <person name="Henrissat B."/>
            <person name="Johnson J."/>
            <person name="Lipzen A."/>
            <person name="Ohm R."/>
            <person name="Nagy I."/>
            <person name="Pangilinan J."/>
            <person name="Yan J."/>
            <person name="Xiong Y."/>
            <person name="Grigoriev I.V."/>
            <person name="Hibbett D.S."/>
            <person name="Nagy L.G."/>
        </authorList>
    </citation>
    <scope>NUCLEOTIDE SEQUENCE [LARGE SCALE GENOMIC DNA]</scope>
    <source>
        <strain evidence="2 3">SZMC22713</strain>
    </source>
</reference>
<evidence type="ECO:0000256" key="1">
    <source>
        <dbReference type="SAM" id="MobiDB-lite"/>
    </source>
</evidence>
<gene>
    <name evidence="2" type="ORF">BD410DRAFT_810361</name>
</gene>
<feature type="non-terminal residue" evidence="2">
    <location>
        <position position="109"/>
    </location>
</feature>
<organism evidence="2 3">
    <name type="scientific">Rickenella mellea</name>
    <dbReference type="NCBI Taxonomy" id="50990"/>
    <lineage>
        <taxon>Eukaryota</taxon>
        <taxon>Fungi</taxon>
        <taxon>Dikarya</taxon>
        <taxon>Basidiomycota</taxon>
        <taxon>Agaricomycotina</taxon>
        <taxon>Agaricomycetes</taxon>
        <taxon>Hymenochaetales</taxon>
        <taxon>Rickenellaceae</taxon>
        <taxon>Rickenella</taxon>
    </lineage>
</organism>
<proteinExistence type="predicted"/>
<sequence>MGKAKKSTSKKRGNPGNFSGEHLKFLVERQATYLEAQKNGKKALATFWENLMADWWTEFPASETIISDSEHEEKMSEAEDDDGNDAAGTNAPTKPVKPSKKKKKTKKQK</sequence>
<feature type="compositionally biased region" description="Basic residues" evidence="1">
    <location>
        <begin position="1"/>
        <end position="13"/>
    </location>
</feature>